<protein>
    <submittedName>
        <fullName evidence="2">Uncharacterized protein</fullName>
    </submittedName>
</protein>
<reference evidence="2 3" key="1">
    <citation type="submission" date="2018-01" db="EMBL/GenBank/DDBJ databases">
        <authorList>
            <person name="Grinwald M.F."/>
            <person name="Tasoff P."/>
            <person name="Simpson K.F."/>
            <person name="Vasser A."/>
            <person name="Shaffer C.D."/>
            <person name="Weston-Hafer K.A."/>
            <person name="Russell D.A."/>
            <person name="Pope W.H."/>
            <person name="Jacobs-Sera D."/>
            <person name="Hendrix R.W."/>
            <person name="Hatfull G.F."/>
        </authorList>
    </citation>
    <scope>NUCLEOTIDE SEQUENCE [LARGE SCALE GENOMIC DNA]</scope>
</reference>
<organism evidence="2 3">
    <name type="scientific">Streptomyces phage BillNye</name>
    <dbReference type="NCBI Taxonomy" id="2079426"/>
    <lineage>
        <taxon>Viruses</taxon>
        <taxon>Duplodnaviria</taxon>
        <taxon>Heunggongvirae</taxon>
        <taxon>Uroviricota</taxon>
        <taxon>Caudoviricetes</taxon>
        <taxon>Stanwilliamsviridae</taxon>
        <taxon>Loccivirinae</taxon>
        <taxon>Wilnyevirus</taxon>
        <taxon>Wilnyevirus billnye</taxon>
    </lineage>
</organism>
<keyword evidence="1" id="KW-0812">Transmembrane</keyword>
<accession>A0A2L1IW25</accession>
<keyword evidence="1" id="KW-1133">Transmembrane helix</keyword>
<keyword evidence="1" id="KW-0472">Membrane</keyword>
<keyword evidence="3" id="KW-1185">Reference proteome</keyword>
<name>A0A2L1IW25_9CAUD</name>
<evidence type="ECO:0000313" key="3">
    <source>
        <dbReference type="Proteomes" id="UP000241925"/>
    </source>
</evidence>
<evidence type="ECO:0000256" key="1">
    <source>
        <dbReference type="SAM" id="Phobius"/>
    </source>
</evidence>
<evidence type="ECO:0000313" key="2">
    <source>
        <dbReference type="EMBL" id="AVD99364.1"/>
    </source>
</evidence>
<gene>
    <name evidence="2" type="ORF">SEA_BILLNYE_192</name>
</gene>
<proteinExistence type="predicted"/>
<dbReference type="Proteomes" id="UP000241925">
    <property type="component" value="Segment"/>
</dbReference>
<sequence length="56" mass="6596">MKDYSHLTDAEWEKVYANMSTWEKTKVNLAVVFFFICLTSFFWVPAGLMTYVALNH</sequence>
<feature type="transmembrane region" description="Helical" evidence="1">
    <location>
        <begin position="29"/>
        <end position="54"/>
    </location>
</feature>
<dbReference type="EMBL" id="MG757153">
    <property type="protein sequence ID" value="AVD99364.1"/>
    <property type="molecule type" value="Genomic_DNA"/>
</dbReference>